<dbReference type="EMBL" id="VITT01000013">
    <property type="protein sequence ID" value="TWB56145.1"/>
    <property type="molecule type" value="Genomic_DNA"/>
</dbReference>
<reference evidence="2 3" key="1">
    <citation type="submission" date="2019-06" db="EMBL/GenBank/DDBJ databases">
        <title>Genomic Encyclopedia of Type Strains, Phase IV (KMG-V): Genome sequencing to study the core and pangenomes of soil and plant-associated prokaryotes.</title>
        <authorList>
            <person name="Whitman W."/>
        </authorList>
    </citation>
    <scope>NUCLEOTIDE SEQUENCE [LARGE SCALE GENOMIC DNA]</scope>
    <source>
        <strain evidence="2 3">BR 11140</strain>
    </source>
</reference>
<sequence>MLNREMLHYTAWHSQIYSDSSFLACARMRIHSWGRAESEEPMPSRNIINRSGKAKTRHVRTIFVFVFASMFFSNIAPSTAEARRRIELRLPRRPISSALEEAYLFFYRVFKGEQEAKIAELLMRASEKSGNGSTVAMNFWTEYYGGQHLDALGATVSPPPLGGFSAYPETDASWGAVFGKGIVPSMREKENAVSSNKALRSFLNDNGEKIPQNIKEFRNYLKSNKSSVITIIGHNEGFMLKTPPKGSMSLVDMDQECLKLDKFCVFLSCRADRVGVVGPERQLTIKDAEGIAEKIKKASDIAVAQNKTKADLMAVIVSIIQEEESDQKKKYQVKFLLPPFLIASGLGMIYINYHTTDNK</sequence>
<proteinExistence type="predicted"/>
<keyword evidence="1" id="KW-0812">Transmembrane</keyword>
<organism evidence="2 3">
    <name type="scientific">Nitrospirillum amazonense</name>
    <dbReference type="NCBI Taxonomy" id="28077"/>
    <lineage>
        <taxon>Bacteria</taxon>
        <taxon>Pseudomonadati</taxon>
        <taxon>Pseudomonadota</taxon>
        <taxon>Alphaproteobacteria</taxon>
        <taxon>Rhodospirillales</taxon>
        <taxon>Azospirillaceae</taxon>
        <taxon>Nitrospirillum</taxon>
    </lineage>
</organism>
<dbReference type="AlphaFoldDB" id="A0A560ICV1"/>
<evidence type="ECO:0000256" key="1">
    <source>
        <dbReference type="SAM" id="Phobius"/>
    </source>
</evidence>
<gene>
    <name evidence="2" type="ORF">FBZ92_113139</name>
</gene>
<feature type="transmembrane region" description="Helical" evidence="1">
    <location>
        <begin position="62"/>
        <end position="80"/>
    </location>
</feature>
<protein>
    <submittedName>
        <fullName evidence="2">Uncharacterized protein</fullName>
    </submittedName>
</protein>
<keyword evidence="1" id="KW-1133">Transmembrane helix</keyword>
<dbReference type="Proteomes" id="UP000318050">
    <property type="component" value="Unassembled WGS sequence"/>
</dbReference>
<evidence type="ECO:0000313" key="3">
    <source>
        <dbReference type="Proteomes" id="UP000318050"/>
    </source>
</evidence>
<evidence type="ECO:0000313" key="2">
    <source>
        <dbReference type="EMBL" id="TWB56145.1"/>
    </source>
</evidence>
<keyword evidence="1" id="KW-0472">Membrane</keyword>
<accession>A0A560ICV1</accession>
<comment type="caution">
    <text evidence="2">The sequence shown here is derived from an EMBL/GenBank/DDBJ whole genome shotgun (WGS) entry which is preliminary data.</text>
</comment>
<name>A0A560ICV1_9PROT</name>